<evidence type="ECO:0000313" key="3">
    <source>
        <dbReference type="Proteomes" id="UP000006732"/>
    </source>
</evidence>
<dbReference type="SUPFAM" id="SSF111038">
    <property type="entry name" value="YjbQ-like"/>
    <property type="match status" value="1"/>
</dbReference>
<dbReference type="AlphaFoldDB" id="A1AKS7"/>
<dbReference type="PANTHER" id="PTHR30615:SF8">
    <property type="entry name" value="UPF0047 PROTEIN C4A8.02C"/>
    <property type="match status" value="1"/>
</dbReference>
<proteinExistence type="inferred from homology"/>
<dbReference type="PANTHER" id="PTHR30615">
    <property type="entry name" value="UNCHARACTERIZED PROTEIN YJBQ-RELATED"/>
    <property type="match status" value="1"/>
</dbReference>
<dbReference type="OrthoDB" id="9801725at2"/>
<dbReference type="InterPro" id="IPR035917">
    <property type="entry name" value="YjbQ-like_sf"/>
</dbReference>
<dbReference type="Proteomes" id="UP000006732">
    <property type="component" value="Chromosome"/>
</dbReference>
<dbReference type="Gene3D" id="2.60.120.460">
    <property type="entry name" value="YjbQ-like"/>
    <property type="match status" value="1"/>
</dbReference>
<protein>
    <recommendedName>
        <fullName evidence="4">Secondary thiamine-phosphate synthase enzyme</fullName>
    </recommendedName>
</protein>
<evidence type="ECO:0000256" key="1">
    <source>
        <dbReference type="ARBA" id="ARBA00005534"/>
    </source>
</evidence>
<gene>
    <name evidence="2" type="ordered locus">Ppro_0313</name>
</gene>
<name>A1AKS7_PELPD</name>
<dbReference type="EMBL" id="CP000482">
    <property type="protein sequence ID" value="ABK97947.1"/>
    <property type="molecule type" value="Genomic_DNA"/>
</dbReference>
<sequence>MQTEELDVRTERRSQFVDITARVGELVGVKNWRNGMLTVFSPHTTAGITINENADPDVTRDMEWFCERLIPRSREFRHAEGNSDAHIKASFFGSSLQVIVRDGKLWLGTWQALYFCEFDGPRRRTVYLAFSGEQSVGSPAYTMDTFPYHDMG</sequence>
<dbReference type="HOGENOM" id="CLU_096980_1_1_7"/>
<evidence type="ECO:0000313" key="2">
    <source>
        <dbReference type="EMBL" id="ABK97947.1"/>
    </source>
</evidence>
<dbReference type="PIRSF" id="PIRSF004681">
    <property type="entry name" value="UCP004681"/>
    <property type="match status" value="1"/>
</dbReference>
<dbReference type="NCBIfam" id="TIGR00149">
    <property type="entry name" value="TIGR00149_YjbQ"/>
    <property type="match status" value="1"/>
</dbReference>
<keyword evidence="3" id="KW-1185">Reference proteome</keyword>
<reference evidence="2 3" key="1">
    <citation type="submission" date="2006-10" db="EMBL/GenBank/DDBJ databases">
        <title>Complete sequence of chromosome of Pelobacter propionicus DSM 2379.</title>
        <authorList>
            <consortium name="US DOE Joint Genome Institute"/>
            <person name="Copeland A."/>
            <person name="Lucas S."/>
            <person name="Lapidus A."/>
            <person name="Barry K."/>
            <person name="Detter J.C."/>
            <person name="Glavina del Rio T."/>
            <person name="Hammon N."/>
            <person name="Israni S."/>
            <person name="Dalin E."/>
            <person name="Tice H."/>
            <person name="Pitluck S."/>
            <person name="Saunders E."/>
            <person name="Brettin T."/>
            <person name="Bruce D."/>
            <person name="Han C."/>
            <person name="Tapia R."/>
            <person name="Schmutz J."/>
            <person name="Larimer F."/>
            <person name="Land M."/>
            <person name="Hauser L."/>
            <person name="Kyrpides N."/>
            <person name="Kim E."/>
            <person name="Lovley D."/>
            <person name="Richardson P."/>
        </authorList>
    </citation>
    <scope>NUCLEOTIDE SEQUENCE [LARGE SCALE GENOMIC DNA]</scope>
    <source>
        <strain evidence="3">DSM 2379 / NBRC 103807 / OttBd1</strain>
    </source>
</reference>
<accession>A1AKS7</accession>
<dbReference type="InterPro" id="IPR001602">
    <property type="entry name" value="UPF0047_YjbQ-like"/>
</dbReference>
<organism evidence="2 3">
    <name type="scientific">Pelobacter propionicus (strain DSM 2379 / NBRC 103807 / OttBd1)</name>
    <dbReference type="NCBI Taxonomy" id="338966"/>
    <lineage>
        <taxon>Bacteria</taxon>
        <taxon>Pseudomonadati</taxon>
        <taxon>Thermodesulfobacteriota</taxon>
        <taxon>Desulfuromonadia</taxon>
        <taxon>Desulfuromonadales</taxon>
        <taxon>Desulfuromonadaceae</taxon>
        <taxon>Pelobacter</taxon>
    </lineage>
</organism>
<dbReference type="Pfam" id="PF01894">
    <property type="entry name" value="YjbQ"/>
    <property type="match status" value="1"/>
</dbReference>
<dbReference type="RefSeq" id="WP_011734261.1">
    <property type="nucleotide sequence ID" value="NC_008609.1"/>
</dbReference>
<comment type="similarity">
    <text evidence="1">Belongs to the UPF0047 family.</text>
</comment>
<dbReference type="KEGG" id="ppd:Ppro_0313"/>
<dbReference type="eggNOG" id="COG0432">
    <property type="taxonomic scope" value="Bacteria"/>
</dbReference>
<dbReference type="PROSITE" id="PS01314">
    <property type="entry name" value="UPF0047"/>
    <property type="match status" value="1"/>
</dbReference>
<evidence type="ECO:0008006" key="4">
    <source>
        <dbReference type="Google" id="ProtNLM"/>
    </source>
</evidence>